<accession>A0AAN9PWA0</accession>
<dbReference type="PANTHER" id="PTHR32401">
    <property type="entry name" value="CONCANAVALIN A-LIKE LECTIN FAMILY PROTEIN"/>
    <property type="match status" value="1"/>
</dbReference>
<sequence length="346" mass="37419">MRIEERGRVIGEVVPSKRSGMVAFSLFIFCSLILLVSSSTQPTNFDPDIHLFGDAHIVVSDDGSSHVTLTRASPSSSGLLLRRNPFSFSAATSLSIDFSFSVSHAPGDGLLLLLVPTNFSVAFPDNASFGVALEKEYVGVEFDTSKDDNVGDMHANHIGIDVGSLVSVAVANVSVVDLVLNGGGKLNAWIDYEAGSKVLEVRLSELGKSRPSVPIVSHSIDLFKIWGGNPVFVGVSSSNGPNSVQVVSVYSWRLNLRKVSKSLHSPTDPRGFLDEKRKMCPLTVLAEVIFGTVCLALVTFVVLFMWAIFFQRPEEETLNKIPHHPSDVRYERIDVAVDGNTLGGES</sequence>
<feature type="domain" description="Legume lectin" evidence="4">
    <location>
        <begin position="45"/>
        <end position="267"/>
    </location>
</feature>
<feature type="transmembrane region" description="Helical" evidence="3">
    <location>
        <begin position="288"/>
        <end position="310"/>
    </location>
</feature>
<keyword evidence="3" id="KW-1133">Transmembrane helix</keyword>
<comment type="caution">
    <text evidence="5">The sequence shown here is derived from an EMBL/GenBank/DDBJ whole genome shotgun (WGS) entry which is preliminary data.</text>
</comment>
<comment type="similarity">
    <text evidence="1">Belongs to the leguminous lectin family.</text>
</comment>
<dbReference type="SUPFAM" id="SSF49899">
    <property type="entry name" value="Concanavalin A-like lectins/glucanases"/>
    <property type="match status" value="1"/>
</dbReference>
<keyword evidence="6" id="KW-1185">Reference proteome</keyword>
<dbReference type="AlphaFoldDB" id="A0AAN9PWA0"/>
<dbReference type="Gene3D" id="2.60.120.200">
    <property type="match status" value="1"/>
</dbReference>
<dbReference type="Proteomes" id="UP001359559">
    <property type="component" value="Unassembled WGS sequence"/>
</dbReference>
<protein>
    <recommendedName>
        <fullName evidence="4">Legume lectin domain-containing protein</fullName>
    </recommendedName>
</protein>
<evidence type="ECO:0000259" key="4">
    <source>
        <dbReference type="Pfam" id="PF00139"/>
    </source>
</evidence>
<dbReference type="PANTHER" id="PTHR32401:SF15">
    <property type="entry name" value="L-TYPE LECTIN-DOMAIN CONTAINING RECEPTOR KINASE VIII.2-LIKE"/>
    <property type="match status" value="1"/>
</dbReference>
<keyword evidence="3" id="KW-0812">Transmembrane</keyword>
<gene>
    <name evidence="5" type="ORF">RJT34_09291</name>
</gene>
<dbReference type="InterPro" id="IPR050258">
    <property type="entry name" value="Leguminous_Lectin"/>
</dbReference>
<dbReference type="InterPro" id="IPR013320">
    <property type="entry name" value="ConA-like_dom_sf"/>
</dbReference>
<name>A0AAN9PWA0_CLITE</name>
<feature type="transmembrane region" description="Helical" evidence="3">
    <location>
        <begin position="21"/>
        <end position="39"/>
    </location>
</feature>
<keyword evidence="3" id="KW-0472">Membrane</keyword>
<dbReference type="EMBL" id="JAYKXN010000002">
    <property type="protein sequence ID" value="KAK7311268.1"/>
    <property type="molecule type" value="Genomic_DNA"/>
</dbReference>
<evidence type="ECO:0000256" key="2">
    <source>
        <dbReference type="ARBA" id="ARBA00022734"/>
    </source>
</evidence>
<dbReference type="InterPro" id="IPR001220">
    <property type="entry name" value="Legume_lectin_dom"/>
</dbReference>
<evidence type="ECO:0000256" key="1">
    <source>
        <dbReference type="ARBA" id="ARBA00007606"/>
    </source>
</evidence>
<organism evidence="5 6">
    <name type="scientific">Clitoria ternatea</name>
    <name type="common">Butterfly pea</name>
    <dbReference type="NCBI Taxonomy" id="43366"/>
    <lineage>
        <taxon>Eukaryota</taxon>
        <taxon>Viridiplantae</taxon>
        <taxon>Streptophyta</taxon>
        <taxon>Embryophyta</taxon>
        <taxon>Tracheophyta</taxon>
        <taxon>Spermatophyta</taxon>
        <taxon>Magnoliopsida</taxon>
        <taxon>eudicotyledons</taxon>
        <taxon>Gunneridae</taxon>
        <taxon>Pentapetalae</taxon>
        <taxon>rosids</taxon>
        <taxon>fabids</taxon>
        <taxon>Fabales</taxon>
        <taxon>Fabaceae</taxon>
        <taxon>Papilionoideae</taxon>
        <taxon>50 kb inversion clade</taxon>
        <taxon>NPAAA clade</taxon>
        <taxon>indigoferoid/millettioid clade</taxon>
        <taxon>Phaseoleae</taxon>
        <taxon>Clitoria</taxon>
    </lineage>
</organism>
<dbReference type="Pfam" id="PF00139">
    <property type="entry name" value="Lectin_legB"/>
    <property type="match status" value="1"/>
</dbReference>
<dbReference type="GO" id="GO:0030246">
    <property type="term" value="F:carbohydrate binding"/>
    <property type="evidence" value="ECO:0007669"/>
    <property type="project" value="UniProtKB-KW"/>
</dbReference>
<evidence type="ECO:0000256" key="3">
    <source>
        <dbReference type="SAM" id="Phobius"/>
    </source>
</evidence>
<reference evidence="5 6" key="1">
    <citation type="submission" date="2024-01" db="EMBL/GenBank/DDBJ databases">
        <title>The genomes of 5 underutilized Papilionoideae crops provide insights into root nodulation and disease resistance.</title>
        <authorList>
            <person name="Yuan L."/>
        </authorList>
    </citation>
    <scope>NUCLEOTIDE SEQUENCE [LARGE SCALE GENOMIC DNA]</scope>
    <source>
        <strain evidence="5">LY-2023</strain>
        <tissue evidence="5">Leaf</tissue>
    </source>
</reference>
<keyword evidence="2" id="KW-0430">Lectin</keyword>
<evidence type="ECO:0000313" key="6">
    <source>
        <dbReference type="Proteomes" id="UP001359559"/>
    </source>
</evidence>
<proteinExistence type="inferred from homology"/>
<evidence type="ECO:0000313" key="5">
    <source>
        <dbReference type="EMBL" id="KAK7311268.1"/>
    </source>
</evidence>